<dbReference type="Proteomes" id="UP000178849">
    <property type="component" value="Unassembled WGS sequence"/>
</dbReference>
<keyword evidence="1" id="KW-1133">Transmembrane helix</keyword>
<accession>A0A1G2BJX4</accession>
<gene>
    <name evidence="3" type="ORF">A2927_00885</name>
</gene>
<sequence length="165" mass="19790">MSYFSRILKENEELVRLIRRHYLVFFKPAVFSLILLLLPFFLMFLLFQWGTIGLILFFLLLFLGILLMARLIVVWYFNVFLVTDKRVVLIKQHGLFDRKVMEIEYEKMQDISYRLKGFSQTLFHYGSVRIQVINSETVMIVSKIARPEELQQLLLRIKKNKEIAH</sequence>
<evidence type="ECO:0000256" key="1">
    <source>
        <dbReference type="SAM" id="Phobius"/>
    </source>
</evidence>
<dbReference type="Pfam" id="PF03703">
    <property type="entry name" value="bPH_2"/>
    <property type="match status" value="1"/>
</dbReference>
<organism evidence="3 4">
    <name type="scientific">Candidatus Komeilibacteria bacterium RIFCSPLOWO2_01_FULL_45_10</name>
    <dbReference type="NCBI Taxonomy" id="1798550"/>
    <lineage>
        <taxon>Bacteria</taxon>
        <taxon>Candidatus Komeiliibacteriota</taxon>
    </lineage>
</organism>
<dbReference type="AlphaFoldDB" id="A0A1G2BJX4"/>
<feature type="domain" description="YdbS-like PH" evidence="2">
    <location>
        <begin position="75"/>
        <end position="152"/>
    </location>
</feature>
<dbReference type="EMBL" id="MHKL01000014">
    <property type="protein sequence ID" value="OGY89538.1"/>
    <property type="molecule type" value="Genomic_DNA"/>
</dbReference>
<proteinExistence type="predicted"/>
<feature type="transmembrane region" description="Helical" evidence="1">
    <location>
        <begin position="21"/>
        <end position="46"/>
    </location>
</feature>
<evidence type="ECO:0000313" key="3">
    <source>
        <dbReference type="EMBL" id="OGY89538.1"/>
    </source>
</evidence>
<feature type="transmembrane region" description="Helical" evidence="1">
    <location>
        <begin position="52"/>
        <end position="77"/>
    </location>
</feature>
<name>A0A1G2BJX4_9BACT</name>
<evidence type="ECO:0000313" key="4">
    <source>
        <dbReference type="Proteomes" id="UP000178849"/>
    </source>
</evidence>
<keyword evidence="1" id="KW-0472">Membrane</keyword>
<keyword evidence="1" id="KW-0812">Transmembrane</keyword>
<evidence type="ECO:0000259" key="2">
    <source>
        <dbReference type="Pfam" id="PF03703"/>
    </source>
</evidence>
<comment type="caution">
    <text evidence="3">The sequence shown here is derived from an EMBL/GenBank/DDBJ whole genome shotgun (WGS) entry which is preliminary data.</text>
</comment>
<dbReference type="STRING" id="1798550.A2927_00885"/>
<protein>
    <recommendedName>
        <fullName evidence="2">YdbS-like PH domain-containing protein</fullName>
    </recommendedName>
</protein>
<dbReference type="InterPro" id="IPR005182">
    <property type="entry name" value="YdbS-like_PH"/>
</dbReference>
<reference evidence="3 4" key="1">
    <citation type="journal article" date="2016" name="Nat. Commun.">
        <title>Thousands of microbial genomes shed light on interconnected biogeochemical processes in an aquifer system.</title>
        <authorList>
            <person name="Anantharaman K."/>
            <person name="Brown C.T."/>
            <person name="Hug L.A."/>
            <person name="Sharon I."/>
            <person name="Castelle C.J."/>
            <person name="Probst A.J."/>
            <person name="Thomas B.C."/>
            <person name="Singh A."/>
            <person name="Wilkins M.J."/>
            <person name="Karaoz U."/>
            <person name="Brodie E.L."/>
            <person name="Williams K.H."/>
            <person name="Hubbard S.S."/>
            <person name="Banfield J.F."/>
        </authorList>
    </citation>
    <scope>NUCLEOTIDE SEQUENCE [LARGE SCALE GENOMIC DNA]</scope>
</reference>